<dbReference type="InterPro" id="IPR036034">
    <property type="entry name" value="PDZ_sf"/>
</dbReference>
<accession>A0ABN9R5S4</accession>
<dbReference type="InterPro" id="IPR027417">
    <property type="entry name" value="P-loop_NTPase"/>
</dbReference>
<dbReference type="Gene3D" id="3.40.50.300">
    <property type="entry name" value="P-loop containing nucleotide triphosphate hydrolases"/>
    <property type="match status" value="1"/>
</dbReference>
<dbReference type="EMBL" id="CAUYUJ010005280">
    <property type="protein sequence ID" value="CAK0813051.1"/>
    <property type="molecule type" value="Genomic_DNA"/>
</dbReference>
<name>A0ABN9R5S4_9DINO</name>
<feature type="compositionally biased region" description="Pro residues" evidence="1">
    <location>
        <begin position="609"/>
        <end position="618"/>
    </location>
</feature>
<dbReference type="SUPFAM" id="SSF50156">
    <property type="entry name" value="PDZ domain-like"/>
    <property type="match status" value="1"/>
</dbReference>
<evidence type="ECO:0000259" key="2">
    <source>
        <dbReference type="Pfam" id="PF02263"/>
    </source>
</evidence>
<feature type="region of interest" description="Disordered" evidence="1">
    <location>
        <begin position="480"/>
        <end position="530"/>
    </location>
</feature>
<comment type="caution">
    <text evidence="3">The sequence shown here is derived from an EMBL/GenBank/DDBJ whole genome shotgun (WGS) entry which is preliminary data.</text>
</comment>
<dbReference type="SUPFAM" id="SSF52540">
    <property type="entry name" value="P-loop containing nucleoside triphosphate hydrolases"/>
    <property type="match status" value="1"/>
</dbReference>
<feature type="compositionally biased region" description="Basic and acidic residues" evidence="1">
    <location>
        <begin position="596"/>
        <end position="608"/>
    </location>
</feature>
<evidence type="ECO:0000313" key="3">
    <source>
        <dbReference type="EMBL" id="CAK0813051.1"/>
    </source>
</evidence>
<keyword evidence="4" id="KW-1185">Reference proteome</keyword>
<feature type="domain" description="Guanylate-binding protein N-terminal" evidence="2">
    <location>
        <begin position="29"/>
        <end position="284"/>
    </location>
</feature>
<feature type="compositionally biased region" description="Low complexity" evidence="1">
    <location>
        <begin position="701"/>
        <end position="734"/>
    </location>
</feature>
<evidence type="ECO:0000256" key="1">
    <source>
        <dbReference type="SAM" id="MobiDB-lite"/>
    </source>
</evidence>
<reference evidence="3" key="1">
    <citation type="submission" date="2023-10" db="EMBL/GenBank/DDBJ databases">
        <authorList>
            <person name="Chen Y."/>
            <person name="Shah S."/>
            <person name="Dougan E. K."/>
            <person name="Thang M."/>
            <person name="Chan C."/>
        </authorList>
    </citation>
    <scope>NUCLEOTIDE SEQUENCE [LARGE SCALE GENOMIC DNA]</scope>
</reference>
<dbReference type="InterPro" id="IPR015894">
    <property type="entry name" value="Guanylate-bd_N"/>
</dbReference>
<sequence>MSVDSPDLVEPTGRPVQLVAARRRLGSWHFEVGEDATRLFESYKDCQVMVCTVCGSHQSGKSYLVGILAGRLPGPEATARGGARLADAAAARSGDGGGLWVTPARERDSGQELLLVDCEGLRGPASDMDRDAKLVAMCLLLSSVILVNVKHVVSEAILRELGLVCQLASHLAHLAGGQGAMEALSKPALMLVLRDFALDLRDADGSSLQPDEYLERLLQPQQRSAESPQRSQMGLEVRSQIMEGFPHRGCAALVRPAVEEEALQRLPQVELAGLRPEFRAGVRRAQGALLGLARAAGPKAVNGHVVSGDILVRMLTAVVEQLNAGGAMDVQGAWESCARKACADLAARLSDQGARALQAVADNPQALPMPDGVLQDGLRRIRADLRAEFDADALGDAEAKEEAWAEVAAVLDGHERELLALNSRAAEESLRPAMADWEAWLRDGHVAEDPRGSALSRLIARGLPYDSLTRYAQQALGMVRSAAPAEPPPAAPAAPAAPATRDPSPRAPSPREPPPEAAEDPSAEEAPPAPAVRRGLTTAADLDGAPAKPLPRCPALRLAAGALRSAWPPACWRSQAPAPAADEAREPPTADDEAEREPPPEAEPRRAPGPEPEGPWQPEPGTWQLVAEDEDRPLAIAFATFPPGAAEVDSVEPGSWAERAGLKPGDQVVAANRERLAAMDSGRFSAHLVVRPLLLDVRSPASSAAPAPAGSAAAASDAAPGAGASDVAPGAASGEPLTVTFQPGRLGLQYDRQTGVIGDVRENSQAHRCGVRRGWYISRIDWFPSEGLVTEMLEERMQGNRPYTVSFHQDGVMISMVFPDLNFQRLRASQAAYLSFHRALADVASRLGGLKATQAAPSFCQNPTGSGILARVCLFPHGLGYETLIAKLKKEPVSAEIAQAVAQEVPVADLFLDSDRGGVDTLFVQDVVAACGDAERPNEFRLGYAQAQLPMPPLPPPAHAPPGARPT</sequence>
<gene>
    <name evidence="3" type="ORF">PCOR1329_LOCUS17114</name>
</gene>
<proteinExistence type="predicted"/>
<dbReference type="PANTHER" id="PTHR10751">
    <property type="entry name" value="GUANYLATE BINDING PROTEIN"/>
    <property type="match status" value="1"/>
</dbReference>
<dbReference type="Proteomes" id="UP001189429">
    <property type="component" value="Unassembled WGS sequence"/>
</dbReference>
<protein>
    <recommendedName>
        <fullName evidence="2">Guanylate-binding protein N-terminal domain-containing protein</fullName>
    </recommendedName>
</protein>
<feature type="compositionally biased region" description="Low complexity" evidence="1">
    <location>
        <begin position="493"/>
        <end position="502"/>
    </location>
</feature>
<feature type="compositionally biased region" description="Pro residues" evidence="1">
    <location>
        <begin position="505"/>
        <end position="516"/>
    </location>
</feature>
<evidence type="ECO:0000313" key="4">
    <source>
        <dbReference type="Proteomes" id="UP001189429"/>
    </source>
</evidence>
<organism evidence="3 4">
    <name type="scientific">Prorocentrum cordatum</name>
    <dbReference type="NCBI Taxonomy" id="2364126"/>
    <lineage>
        <taxon>Eukaryota</taxon>
        <taxon>Sar</taxon>
        <taxon>Alveolata</taxon>
        <taxon>Dinophyceae</taxon>
        <taxon>Prorocentrales</taxon>
        <taxon>Prorocentraceae</taxon>
        <taxon>Prorocentrum</taxon>
    </lineage>
</organism>
<dbReference type="Gene3D" id="2.30.42.10">
    <property type="match status" value="1"/>
</dbReference>
<dbReference type="Pfam" id="PF02263">
    <property type="entry name" value="GBP"/>
    <property type="match status" value="1"/>
</dbReference>
<feature type="region of interest" description="Disordered" evidence="1">
    <location>
        <begin position="701"/>
        <end position="735"/>
    </location>
</feature>
<feature type="region of interest" description="Disordered" evidence="1">
    <location>
        <begin position="574"/>
        <end position="621"/>
    </location>
</feature>